<proteinExistence type="predicted"/>
<feature type="non-terminal residue" evidence="1">
    <location>
        <position position="55"/>
    </location>
</feature>
<comment type="caution">
    <text evidence="1">The sequence shown here is derived from an EMBL/GenBank/DDBJ whole genome shotgun (WGS) entry which is preliminary data.</text>
</comment>
<dbReference type="AlphaFoldDB" id="A0A392VPZ0"/>
<name>A0A392VPZ0_9FABA</name>
<accession>A0A392VPZ0</accession>
<dbReference type="Proteomes" id="UP000265520">
    <property type="component" value="Unassembled WGS sequence"/>
</dbReference>
<sequence length="55" mass="6273">MVVGGNIFMRAEGISRDEGEVQLAGNRWRMVPRLRSSGTWTWPMILNGRVQGGWR</sequence>
<keyword evidence="2" id="KW-1185">Reference proteome</keyword>
<evidence type="ECO:0000313" key="2">
    <source>
        <dbReference type="Proteomes" id="UP000265520"/>
    </source>
</evidence>
<organism evidence="1 2">
    <name type="scientific">Trifolium medium</name>
    <dbReference type="NCBI Taxonomy" id="97028"/>
    <lineage>
        <taxon>Eukaryota</taxon>
        <taxon>Viridiplantae</taxon>
        <taxon>Streptophyta</taxon>
        <taxon>Embryophyta</taxon>
        <taxon>Tracheophyta</taxon>
        <taxon>Spermatophyta</taxon>
        <taxon>Magnoliopsida</taxon>
        <taxon>eudicotyledons</taxon>
        <taxon>Gunneridae</taxon>
        <taxon>Pentapetalae</taxon>
        <taxon>rosids</taxon>
        <taxon>fabids</taxon>
        <taxon>Fabales</taxon>
        <taxon>Fabaceae</taxon>
        <taxon>Papilionoideae</taxon>
        <taxon>50 kb inversion clade</taxon>
        <taxon>NPAAA clade</taxon>
        <taxon>Hologalegina</taxon>
        <taxon>IRL clade</taxon>
        <taxon>Trifolieae</taxon>
        <taxon>Trifolium</taxon>
    </lineage>
</organism>
<dbReference type="EMBL" id="LXQA011208861">
    <property type="protein sequence ID" value="MCI89051.1"/>
    <property type="molecule type" value="Genomic_DNA"/>
</dbReference>
<protein>
    <submittedName>
        <fullName evidence="1">Uncharacterized protein</fullName>
    </submittedName>
</protein>
<reference evidence="1 2" key="1">
    <citation type="journal article" date="2018" name="Front. Plant Sci.">
        <title>Red Clover (Trifolium pratense) and Zigzag Clover (T. medium) - A Picture of Genomic Similarities and Differences.</title>
        <authorList>
            <person name="Dluhosova J."/>
            <person name="Istvanek J."/>
            <person name="Nedelnik J."/>
            <person name="Repkova J."/>
        </authorList>
    </citation>
    <scope>NUCLEOTIDE SEQUENCE [LARGE SCALE GENOMIC DNA]</scope>
    <source>
        <strain evidence="2">cv. 10/8</strain>
        <tissue evidence="1">Leaf</tissue>
    </source>
</reference>
<evidence type="ECO:0000313" key="1">
    <source>
        <dbReference type="EMBL" id="MCI89051.1"/>
    </source>
</evidence>